<evidence type="ECO:0008006" key="4">
    <source>
        <dbReference type="Google" id="ProtNLM"/>
    </source>
</evidence>
<reference evidence="2 3" key="1">
    <citation type="journal article" date="2018" name="Sci. Rep.">
        <title>Raphidocelis subcapitata (=Pseudokirchneriella subcapitata) provides an insight into genome evolution and environmental adaptations in the Sphaeropleales.</title>
        <authorList>
            <person name="Suzuki S."/>
            <person name="Yamaguchi H."/>
            <person name="Nakajima N."/>
            <person name="Kawachi M."/>
        </authorList>
    </citation>
    <scope>NUCLEOTIDE SEQUENCE [LARGE SCALE GENOMIC DNA]</scope>
    <source>
        <strain evidence="2 3">NIES-35</strain>
    </source>
</reference>
<dbReference type="OrthoDB" id="531692at2759"/>
<name>A0A2V0NV46_9CHLO</name>
<dbReference type="InParanoid" id="A0A2V0NV46"/>
<feature type="region of interest" description="Disordered" evidence="1">
    <location>
        <begin position="1"/>
        <end position="25"/>
    </location>
</feature>
<dbReference type="EMBL" id="BDRX01000006">
    <property type="protein sequence ID" value="GBF88817.1"/>
    <property type="molecule type" value="Genomic_DNA"/>
</dbReference>
<dbReference type="AlphaFoldDB" id="A0A2V0NV46"/>
<feature type="compositionally biased region" description="Pro residues" evidence="1">
    <location>
        <begin position="1"/>
        <end position="22"/>
    </location>
</feature>
<evidence type="ECO:0000313" key="3">
    <source>
        <dbReference type="Proteomes" id="UP000247498"/>
    </source>
</evidence>
<organism evidence="2 3">
    <name type="scientific">Raphidocelis subcapitata</name>
    <dbReference type="NCBI Taxonomy" id="307507"/>
    <lineage>
        <taxon>Eukaryota</taxon>
        <taxon>Viridiplantae</taxon>
        <taxon>Chlorophyta</taxon>
        <taxon>core chlorophytes</taxon>
        <taxon>Chlorophyceae</taxon>
        <taxon>CS clade</taxon>
        <taxon>Sphaeropleales</taxon>
        <taxon>Selenastraceae</taxon>
        <taxon>Raphidocelis</taxon>
    </lineage>
</organism>
<dbReference type="InterPro" id="IPR009218">
    <property type="entry name" value="HD_phosphohydro"/>
</dbReference>
<gene>
    <name evidence="2" type="ORF">Rsub_01718</name>
</gene>
<dbReference type="PANTHER" id="PTHR21174">
    <property type="match status" value="1"/>
</dbReference>
<proteinExistence type="predicted"/>
<dbReference type="Proteomes" id="UP000247498">
    <property type="component" value="Unassembled WGS sequence"/>
</dbReference>
<evidence type="ECO:0000256" key="1">
    <source>
        <dbReference type="SAM" id="MobiDB-lite"/>
    </source>
</evidence>
<accession>A0A2V0NV46</accession>
<protein>
    <recommendedName>
        <fullName evidence="4">HD domain-containing protein</fullName>
    </recommendedName>
</protein>
<sequence length="266" mass="29094">MAEPQPQPQPQPQPPPPLPPWPHATAMPAAEAFEGTWRRSGGGLRQDQQAAVFSFLEAAYAMPHRHYHTMQHILEGLSFVGMCLLSGRSFEDQAAVEWAIWTHDLVYDARATDNERRSADAAAELLEGVGLPPATVARMRSLILETATHMHSGDRDAHVVVDADLAVLGAPLGRYMDYVTGVRREYGHLSDEEWAEGRCRFLRSLLDREQLFATDVGKGLCEAQARANLSHELQLLSCGLPVVAQLEGELPAVAEGEEGEEEAAAA</sequence>
<evidence type="ECO:0000313" key="2">
    <source>
        <dbReference type="EMBL" id="GBF88817.1"/>
    </source>
</evidence>
<dbReference type="Gene3D" id="1.10.3210.10">
    <property type="entry name" value="Hypothetical protein af1432"/>
    <property type="match status" value="1"/>
</dbReference>
<comment type="caution">
    <text evidence="2">The sequence shown here is derived from an EMBL/GenBank/DDBJ whole genome shotgun (WGS) entry which is preliminary data.</text>
</comment>
<dbReference type="SUPFAM" id="SSF109604">
    <property type="entry name" value="HD-domain/PDEase-like"/>
    <property type="match status" value="1"/>
</dbReference>
<keyword evidence="3" id="KW-1185">Reference proteome</keyword>
<dbReference type="PANTHER" id="PTHR21174:SF0">
    <property type="entry name" value="HD PHOSPHOHYDROLASE FAMILY PROTEIN-RELATED"/>
    <property type="match status" value="1"/>
</dbReference>